<evidence type="ECO:0000313" key="1">
    <source>
        <dbReference type="EMBL" id="SMX27774.1"/>
    </source>
</evidence>
<dbReference type="AlphaFoldDB" id="A0A238JC32"/>
<organism evidence="1 2">
    <name type="scientific">Pelagimonas phthalicica</name>
    <dbReference type="NCBI Taxonomy" id="1037362"/>
    <lineage>
        <taxon>Bacteria</taxon>
        <taxon>Pseudomonadati</taxon>
        <taxon>Pseudomonadota</taxon>
        <taxon>Alphaproteobacteria</taxon>
        <taxon>Rhodobacterales</taxon>
        <taxon>Roseobacteraceae</taxon>
        <taxon>Pelagimonas</taxon>
    </lineage>
</organism>
<dbReference type="Gene3D" id="3.40.190.10">
    <property type="entry name" value="Periplasmic binding protein-like II"/>
    <property type="match status" value="1"/>
</dbReference>
<dbReference type="Proteomes" id="UP000225972">
    <property type="component" value="Unassembled WGS sequence"/>
</dbReference>
<dbReference type="RefSeq" id="WP_099244177.1">
    <property type="nucleotide sequence ID" value="NZ_FXXP01000001.1"/>
</dbReference>
<dbReference type="EMBL" id="FXXP01000001">
    <property type="protein sequence ID" value="SMX27774.1"/>
    <property type="molecule type" value="Genomic_DNA"/>
</dbReference>
<proteinExistence type="predicted"/>
<evidence type="ECO:0000313" key="2">
    <source>
        <dbReference type="Proteomes" id="UP000225972"/>
    </source>
</evidence>
<dbReference type="PANTHER" id="PTHR35841:SF1">
    <property type="entry name" value="PHOSPHONATES-BINDING PERIPLASMIC PROTEIN"/>
    <property type="match status" value="1"/>
</dbReference>
<dbReference type="SUPFAM" id="SSF53850">
    <property type="entry name" value="Periplasmic binding protein-like II"/>
    <property type="match status" value="1"/>
</dbReference>
<reference evidence="2" key="1">
    <citation type="submission" date="2017-05" db="EMBL/GenBank/DDBJ databases">
        <authorList>
            <person name="Rodrigo-Torres L."/>
            <person name="Arahal R. D."/>
            <person name="Lucena T."/>
        </authorList>
    </citation>
    <scope>NUCLEOTIDE SEQUENCE [LARGE SCALE GENOMIC DNA]</scope>
    <source>
        <strain evidence="2">CECT 8649</strain>
    </source>
</reference>
<name>A0A238JC32_9RHOB</name>
<keyword evidence="2" id="KW-1185">Reference proteome</keyword>
<dbReference type="OrthoDB" id="7353682at2"/>
<sequence length="251" mass="27660">MIATLPMYDRPETMATNDRLWGLIREELGFGPDELTRSDDLWDLWTSPDLVLAQTCNLPYRLRLHGKVQLIGSPDYQLPGCPPGYYNSVLIARANDHRSLPELLAARVLINQDHSQSGFGALWFHAADLGTQPNVTGETGGHVRSAHAVAEGHGDLAALDAMSWRLIKRHDPHAAELREVARTVPTPATPFITSLSQNPALIRAAMQRAIARLDEKTREAISLYAICALKESTYLDLPNPPALQFAQVNAS</sequence>
<protein>
    <submittedName>
        <fullName evidence="1">ABC transporter, phosphonate, periplasmic substrate-binding protein</fullName>
    </submittedName>
</protein>
<dbReference type="PANTHER" id="PTHR35841">
    <property type="entry name" value="PHOSPHONATES-BINDING PERIPLASMIC PROTEIN"/>
    <property type="match status" value="1"/>
</dbReference>
<dbReference type="Pfam" id="PF12974">
    <property type="entry name" value="Phosphonate-bd"/>
    <property type="match status" value="1"/>
</dbReference>
<gene>
    <name evidence="1" type="ORF">TRP8649_01884</name>
</gene>
<accession>A0A238JC32</accession>